<evidence type="ECO:0000256" key="4">
    <source>
        <dbReference type="PROSITE-ProRule" id="PRU01248"/>
    </source>
</evidence>
<dbReference type="PANTHER" id="PTHR30629">
    <property type="entry name" value="PROPHAGE INTEGRASE"/>
    <property type="match status" value="1"/>
</dbReference>
<evidence type="ECO:0000256" key="1">
    <source>
        <dbReference type="ARBA" id="ARBA00008857"/>
    </source>
</evidence>
<keyword evidence="7" id="KW-1185">Reference proteome</keyword>
<dbReference type="Gene3D" id="3.30.160.390">
    <property type="entry name" value="Integrase, DNA-binding domain"/>
    <property type="match status" value="1"/>
</dbReference>
<evidence type="ECO:0000259" key="5">
    <source>
        <dbReference type="PROSITE" id="PS51900"/>
    </source>
</evidence>
<dbReference type="SUPFAM" id="SSF56349">
    <property type="entry name" value="DNA breaking-rejoining enzymes"/>
    <property type="match status" value="1"/>
</dbReference>
<dbReference type="InterPro" id="IPR025166">
    <property type="entry name" value="Integrase_DNA_bind_dom"/>
</dbReference>
<keyword evidence="2" id="KW-0229">DNA integration</keyword>
<dbReference type="STRING" id="46677.AWM79_14875"/>
<dbReference type="AlphaFoldDB" id="A0A0X1T315"/>
<name>A0A0X1T315_PSEAA</name>
<dbReference type="InterPro" id="IPR011010">
    <property type="entry name" value="DNA_brk_join_enz"/>
</dbReference>
<dbReference type="Pfam" id="PF22022">
    <property type="entry name" value="Phage_int_M"/>
    <property type="match status" value="1"/>
</dbReference>
<dbReference type="PROSITE" id="PS51900">
    <property type="entry name" value="CB"/>
    <property type="match status" value="1"/>
</dbReference>
<feature type="domain" description="Core-binding (CB)" evidence="5">
    <location>
        <begin position="98"/>
        <end position="168"/>
    </location>
</feature>
<dbReference type="GO" id="GO:0003677">
    <property type="term" value="F:DNA binding"/>
    <property type="evidence" value="ECO:0007669"/>
    <property type="project" value="UniProtKB-UniRule"/>
</dbReference>
<protein>
    <submittedName>
        <fullName evidence="6">Integrase</fullName>
    </submittedName>
</protein>
<keyword evidence="3 4" id="KW-0238">DNA-binding</keyword>
<accession>A0A0X1T315</accession>
<dbReference type="Pfam" id="PF13356">
    <property type="entry name" value="Arm-DNA-bind_3"/>
    <property type="match status" value="1"/>
</dbReference>
<evidence type="ECO:0000256" key="2">
    <source>
        <dbReference type="ARBA" id="ARBA00022908"/>
    </source>
</evidence>
<dbReference type="InterPro" id="IPR053876">
    <property type="entry name" value="Phage_int_M"/>
</dbReference>
<dbReference type="InterPro" id="IPR010998">
    <property type="entry name" value="Integrase_recombinase_N"/>
</dbReference>
<dbReference type="InterPro" id="IPR044068">
    <property type="entry name" value="CB"/>
</dbReference>
<dbReference type="GO" id="GO:0015074">
    <property type="term" value="P:DNA integration"/>
    <property type="evidence" value="ECO:0007669"/>
    <property type="project" value="UniProtKB-KW"/>
</dbReference>
<gene>
    <name evidence="6" type="ORF">AWM79_14875</name>
</gene>
<reference evidence="6 7" key="1">
    <citation type="submission" date="2016-01" db="EMBL/GenBank/DDBJ databases">
        <authorList>
            <person name="McClelland M."/>
            <person name="Jain A."/>
            <person name="Saraogi P."/>
            <person name="Mendelson R."/>
            <person name="Westerman R."/>
            <person name="SanMiguel P."/>
            <person name="Csonka L."/>
        </authorList>
    </citation>
    <scope>NUCLEOTIDE SEQUENCE [LARGE SCALE GENOMIC DNA]</scope>
    <source>
        <strain evidence="6 7">NCPPB 2472</strain>
    </source>
</reference>
<dbReference type="InterPro" id="IPR050808">
    <property type="entry name" value="Phage_Integrase"/>
</dbReference>
<dbReference type="PANTHER" id="PTHR30629:SF2">
    <property type="entry name" value="PROPHAGE INTEGRASE INTS-RELATED"/>
    <property type="match status" value="1"/>
</dbReference>
<dbReference type="Proteomes" id="UP000063229">
    <property type="component" value="Chromosome"/>
</dbReference>
<organism evidence="6 7">
    <name type="scientific">Pseudomonas agarici</name>
    <dbReference type="NCBI Taxonomy" id="46677"/>
    <lineage>
        <taxon>Bacteria</taxon>
        <taxon>Pseudomonadati</taxon>
        <taxon>Pseudomonadota</taxon>
        <taxon>Gammaproteobacteria</taxon>
        <taxon>Pseudomonadales</taxon>
        <taxon>Pseudomonadaceae</taxon>
        <taxon>Pseudomonas</taxon>
    </lineage>
</organism>
<dbReference type="EMBL" id="CP014135">
    <property type="protein sequence ID" value="AMB86516.1"/>
    <property type="molecule type" value="Genomic_DNA"/>
</dbReference>
<dbReference type="KEGG" id="pagb:AWM79_14875"/>
<evidence type="ECO:0000313" key="6">
    <source>
        <dbReference type="EMBL" id="AMB86516.1"/>
    </source>
</evidence>
<comment type="similarity">
    <text evidence="1">Belongs to the 'phage' integrase family.</text>
</comment>
<proteinExistence type="inferred from homology"/>
<dbReference type="InterPro" id="IPR038488">
    <property type="entry name" value="Integrase_DNA-bd_sf"/>
</dbReference>
<dbReference type="Gene3D" id="1.10.150.130">
    <property type="match status" value="1"/>
</dbReference>
<evidence type="ECO:0000256" key="3">
    <source>
        <dbReference type="ARBA" id="ARBA00023125"/>
    </source>
</evidence>
<evidence type="ECO:0000313" key="7">
    <source>
        <dbReference type="Proteomes" id="UP000063229"/>
    </source>
</evidence>
<sequence length="168" mass="19483">MALSEMAVRHARITGNDYTLGDSDGLTLNVTASGGKIWLFRYYWTGKQKRMSLGCYPQISLKEARTRRDEARALVAQGINPYEHRKQQRRAVRFATEHTFEAVFDQWVEFRRLSLKEGRQSTLSQILRIFNKDVLPTLGGRSIYDISRHDLLDLLSRIEQRNESPQVP</sequence>